<evidence type="ECO:0000313" key="2">
    <source>
        <dbReference type="EMBL" id="SVD80885.1"/>
    </source>
</evidence>
<dbReference type="EMBL" id="UINC01174657">
    <property type="protein sequence ID" value="SVD80885.1"/>
    <property type="molecule type" value="Genomic_DNA"/>
</dbReference>
<proteinExistence type="predicted"/>
<evidence type="ECO:0000259" key="1">
    <source>
        <dbReference type="Pfam" id="PF07631"/>
    </source>
</evidence>
<dbReference type="AlphaFoldDB" id="A0A382YDF5"/>
<feature type="non-terminal residue" evidence="2">
    <location>
        <position position="264"/>
    </location>
</feature>
<reference evidence="2" key="1">
    <citation type="submission" date="2018-05" db="EMBL/GenBank/DDBJ databases">
        <authorList>
            <person name="Lanie J.A."/>
            <person name="Ng W.-L."/>
            <person name="Kazmierczak K.M."/>
            <person name="Andrzejewski T.M."/>
            <person name="Davidsen T.M."/>
            <person name="Wayne K.J."/>
            <person name="Tettelin H."/>
            <person name="Glass J.I."/>
            <person name="Rusch D."/>
            <person name="Podicherti R."/>
            <person name="Tsui H.-C.T."/>
            <person name="Winkler M.E."/>
        </authorList>
    </citation>
    <scope>NUCLEOTIDE SEQUENCE</scope>
</reference>
<organism evidence="2">
    <name type="scientific">marine metagenome</name>
    <dbReference type="NCBI Taxonomy" id="408172"/>
    <lineage>
        <taxon>unclassified sequences</taxon>
        <taxon>metagenomes</taxon>
        <taxon>ecological metagenomes</taxon>
    </lineage>
</organism>
<dbReference type="Pfam" id="PF07631">
    <property type="entry name" value="PSD4"/>
    <property type="match status" value="1"/>
</dbReference>
<feature type="domain" description="DUF1592" evidence="1">
    <location>
        <begin position="197"/>
        <end position="240"/>
    </location>
</feature>
<accession>A0A382YDF5</accession>
<feature type="non-terminal residue" evidence="2">
    <location>
        <position position="1"/>
    </location>
</feature>
<sequence length="264" mass="29767">DLNLTPSAGNYVDHEALFSGEPAGDPATPARVWRLAPQAYKAFIFRLSNELQLHVDMRWIMAPWAGSNYSTADRIDQAEIEAHLRTCKLMLSRMMPLVINNKLKIRSLHPVYKAGKNATAAQIQAAVKESFQKILRQPPSATKMQQYSQLLTNDLKTYEPSRAIERFLTKVLFYPSVLYRVETPIAGSQRSIMPPRRLARAIAYSLTYSEPDEGLRKAVAAGKLSTKEDVRREVQRLLTATTPYGQDVKLTADQRAKLDALNHE</sequence>
<dbReference type="InterPro" id="IPR013042">
    <property type="entry name" value="DUF1592"/>
</dbReference>
<name>A0A382YDF5_9ZZZZ</name>
<protein>
    <recommendedName>
        <fullName evidence="1">DUF1592 domain-containing protein</fullName>
    </recommendedName>
</protein>
<gene>
    <name evidence="2" type="ORF">METZ01_LOCUS433739</name>
</gene>